<keyword evidence="2" id="KW-1185">Reference proteome</keyword>
<comment type="caution">
    <text evidence="1">The sequence shown here is derived from an EMBL/GenBank/DDBJ whole genome shotgun (WGS) entry which is preliminary data.</text>
</comment>
<evidence type="ECO:0000313" key="2">
    <source>
        <dbReference type="Proteomes" id="UP000479710"/>
    </source>
</evidence>
<protein>
    <submittedName>
        <fullName evidence="1">Uncharacterized protein</fullName>
    </submittedName>
</protein>
<proteinExistence type="predicted"/>
<sequence>MATSPPVHRHGLGCHARRHGLDLPEHHSPVLGLTRHVCRRHLDLPKSRIPVLDFLDGPVCYSRLLLNLLALRWRWRWLREVLVAATHAAAASTSLRAGPVLDLVFHRAHLHGLHRPVHCSPHPP</sequence>
<organism evidence="1 2">
    <name type="scientific">Oryza meyeriana var. granulata</name>
    <dbReference type="NCBI Taxonomy" id="110450"/>
    <lineage>
        <taxon>Eukaryota</taxon>
        <taxon>Viridiplantae</taxon>
        <taxon>Streptophyta</taxon>
        <taxon>Embryophyta</taxon>
        <taxon>Tracheophyta</taxon>
        <taxon>Spermatophyta</taxon>
        <taxon>Magnoliopsida</taxon>
        <taxon>Liliopsida</taxon>
        <taxon>Poales</taxon>
        <taxon>Poaceae</taxon>
        <taxon>BOP clade</taxon>
        <taxon>Oryzoideae</taxon>
        <taxon>Oryzeae</taxon>
        <taxon>Oryzinae</taxon>
        <taxon>Oryza</taxon>
        <taxon>Oryza meyeriana</taxon>
    </lineage>
</organism>
<evidence type="ECO:0000313" key="1">
    <source>
        <dbReference type="EMBL" id="KAF0916557.1"/>
    </source>
</evidence>
<dbReference type="AlphaFoldDB" id="A0A6G1DVR2"/>
<reference evidence="1 2" key="1">
    <citation type="submission" date="2019-11" db="EMBL/GenBank/DDBJ databases">
        <title>Whole genome sequence of Oryza granulata.</title>
        <authorList>
            <person name="Li W."/>
        </authorList>
    </citation>
    <scope>NUCLEOTIDE SEQUENCE [LARGE SCALE GENOMIC DNA]</scope>
    <source>
        <strain evidence="2">cv. Menghai</strain>
        <tissue evidence="1">Leaf</tissue>
    </source>
</reference>
<name>A0A6G1DVR2_9ORYZ</name>
<accession>A0A6G1DVR2</accession>
<dbReference type="EMBL" id="SPHZ02000005">
    <property type="protein sequence ID" value="KAF0916557.1"/>
    <property type="molecule type" value="Genomic_DNA"/>
</dbReference>
<dbReference type="Proteomes" id="UP000479710">
    <property type="component" value="Unassembled WGS sequence"/>
</dbReference>
<gene>
    <name evidence="1" type="ORF">E2562_007632</name>
</gene>